<dbReference type="InterPro" id="IPR036249">
    <property type="entry name" value="Thioredoxin-like_sf"/>
</dbReference>
<dbReference type="InterPro" id="IPR004480">
    <property type="entry name" value="Monothiol_GRX-rel"/>
</dbReference>
<dbReference type="OrthoDB" id="9804115at2"/>
<dbReference type="AlphaFoldDB" id="A0A6B8KMG7"/>
<dbReference type="SUPFAM" id="SSF52833">
    <property type="entry name" value="Thioredoxin-like"/>
    <property type="match status" value="1"/>
</dbReference>
<feature type="domain" description="Glutaredoxin" evidence="2">
    <location>
        <begin position="7"/>
        <end position="61"/>
    </location>
</feature>
<protein>
    <submittedName>
        <fullName evidence="3">Monothiol glutaredoxin, Grx4 family</fullName>
    </submittedName>
</protein>
<evidence type="ECO:0000313" key="4">
    <source>
        <dbReference type="Proteomes" id="UP000309061"/>
    </source>
</evidence>
<proteinExistence type="predicted"/>
<dbReference type="PANTHER" id="PTHR10293:SF16">
    <property type="entry name" value="GLUTAREDOXIN-RELATED PROTEIN 5, MITOCHONDRIAL"/>
    <property type="match status" value="1"/>
</dbReference>
<dbReference type="Pfam" id="PF00462">
    <property type="entry name" value="Glutaredoxin"/>
    <property type="match status" value="1"/>
</dbReference>
<dbReference type="Proteomes" id="UP000309061">
    <property type="component" value="Chromosome"/>
</dbReference>
<name>A0A6B8KMG7_9HYPH</name>
<evidence type="ECO:0000256" key="1">
    <source>
        <dbReference type="ARBA" id="ARBA00023284"/>
    </source>
</evidence>
<reference evidence="3 4" key="1">
    <citation type="submission" date="2019-11" db="EMBL/GenBank/DDBJ databases">
        <title>The genome sequence of Methylocystis heyeri.</title>
        <authorList>
            <person name="Oshkin I.Y."/>
            <person name="Miroshnikov K."/>
            <person name="Dedysh S.N."/>
        </authorList>
    </citation>
    <scope>NUCLEOTIDE SEQUENCE [LARGE SCALE GENOMIC DNA]</scope>
    <source>
        <strain evidence="3 4">H2</strain>
    </source>
</reference>
<dbReference type="EMBL" id="CP046052">
    <property type="protein sequence ID" value="QGM48098.1"/>
    <property type="molecule type" value="Genomic_DNA"/>
</dbReference>
<sequence>MNGVPSQPQCPSSSAMVSILHRLNAPFNPVNLLSNPRIRDGLKELSDGSALPRLYVKGDFVGGSEIVKDMYAAGALTKLLTDKGIAHYPV</sequence>
<dbReference type="PANTHER" id="PTHR10293">
    <property type="entry name" value="GLUTAREDOXIN FAMILY MEMBER"/>
    <property type="match status" value="1"/>
</dbReference>
<dbReference type="KEGG" id="mhey:H2LOC_014825"/>
<gene>
    <name evidence="3" type="ORF">H2LOC_014825</name>
</gene>
<evidence type="ECO:0000259" key="2">
    <source>
        <dbReference type="Pfam" id="PF00462"/>
    </source>
</evidence>
<dbReference type="Gene3D" id="3.40.30.10">
    <property type="entry name" value="Glutaredoxin"/>
    <property type="match status" value="1"/>
</dbReference>
<accession>A0A6B8KMG7</accession>
<organism evidence="3 4">
    <name type="scientific">Methylocystis heyeri</name>
    <dbReference type="NCBI Taxonomy" id="391905"/>
    <lineage>
        <taxon>Bacteria</taxon>
        <taxon>Pseudomonadati</taxon>
        <taxon>Pseudomonadota</taxon>
        <taxon>Alphaproteobacteria</taxon>
        <taxon>Hyphomicrobiales</taxon>
        <taxon>Methylocystaceae</taxon>
        <taxon>Methylocystis</taxon>
    </lineage>
</organism>
<dbReference type="PROSITE" id="PS51354">
    <property type="entry name" value="GLUTAREDOXIN_2"/>
    <property type="match status" value="1"/>
</dbReference>
<keyword evidence="4" id="KW-1185">Reference proteome</keyword>
<keyword evidence="1" id="KW-0676">Redox-active center</keyword>
<dbReference type="InterPro" id="IPR002109">
    <property type="entry name" value="Glutaredoxin"/>
</dbReference>
<evidence type="ECO:0000313" key="3">
    <source>
        <dbReference type="EMBL" id="QGM48098.1"/>
    </source>
</evidence>